<evidence type="ECO:0000256" key="2">
    <source>
        <dbReference type="ARBA" id="ARBA00022723"/>
    </source>
</evidence>
<comment type="caution">
    <text evidence="4">The sequence shown here is derived from an EMBL/GenBank/DDBJ whole genome shotgun (WGS) entry which is preliminary data.</text>
</comment>
<organism evidence="4 5">
    <name type="scientific">Olea europaea subsp. europaea</name>
    <dbReference type="NCBI Taxonomy" id="158383"/>
    <lineage>
        <taxon>Eukaryota</taxon>
        <taxon>Viridiplantae</taxon>
        <taxon>Streptophyta</taxon>
        <taxon>Embryophyta</taxon>
        <taxon>Tracheophyta</taxon>
        <taxon>Spermatophyta</taxon>
        <taxon>Magnoliopsida</taxon>
        <taxon>eudicotyledons</taxon>
        <taxon>Gunneridae</taxon>
        <taxon>Pentapetalae</taxon>
        <taxon>asterids</taxon>
        <taxon>lamiids</taxon>
        <taxon>Lamiales</taxon>
        <taxon>Oleaceae</taxon>
        <taxon>Oleeae</taxon>
        <taxon>Olea</taxon>
    </lineage>
</organism>
<dbReference type="EMBL" id="CACTIH010009056">
    <property type="protein sequence ID" value="CAA3021522.1"/>
    <property type="molecule type" value="Genomic_DNA"/>
</dbReference>
<dbReference type="Proteomes" id="UP000594638">
    <property type="component" value="Unassembled WGS sequence"/>
</dbReference>
<dbReference type="OrthoDB" id="1929463at2759"/>
<dbReference type="PANTHER" id="PTHR48198:SF1">
    <property type="entry name" value="METALLOTHIONEIN-LIKE PROTEIN 4A-RELATED"/>
    <property type="match status" value="1"/>
</dbReference>
<dbReference type="AlphaFoldDB" id="A0A8S0UTX5"/>
<keyword evidence="3" id="KW-0480">Metal-thiolate cluster</keyword>
<reference evidence="4 5" key="1">
    <citation type="submission" date="2019-12" db="EMBL/GenBank/DDBJ databases">
        <authorList>
            <person name="Alioto T."/>
            <person name="Alioto T."/>
            <person name="Gomez Garrido J."/>
        </authorList>
    </citation>
    <scope>NUCLEOTIDE SEQUENCE [LARGE SCALE GENOMIC DNA]</scope>
</reference>
<keyword evidence="2" id="KW-0479">Metal-binding</keyword>
<comment type="similarity">
    <text evidence="1">Belongs to the metallothionein superfamily. Type 15 family.</text>
</comment>
<accession>A0A8S0UTX5</accession>
<evidence type="ECO:0000256" key="3">
    <source>
        <dbReference type="ARBA" id="ARBA00022851"/>
    </source>
</evidence>
<name>A0A8S0UTX5_OLEEU</name>
<evidence type="ECO:0000313" key="5">
    <source>
        <dbReference type="Proteomes" id="UP000594638"/>
    </source>
</evidence>
<dbReference type="GO" id="GO:0008270">
    <property type="term" value="F:zinc ion binding"/>
    <property type="evidence" value="ECO:0007669"/>
    <property type="project" value="InterPro"/>
</dbReference>
<evidence type="ECO:0000256" key="1">
    <source>
        <dbReference type="ARBA" id="ARBA00005802"/>
    </source>
</evidence>
<gene>
    <name evidence="4" type="ORF">OLEA9_A111387</name>
</gene>
<evidence type="ECO:0000313" key="4">
    <source>
        <dbReference type="EMBL" id="CAA3021522.1"/>
    </source>
</evidence>
<dbReference type="InterPro" id="IPR000316">
    <property type="entry name" value="Metallthion_15"/>
</dbReference>
<keyword evidence="5" id="KW-1185">Reference proteome</keyword>
<protein>
    <submittedName>
        <fullName evidence="4">Metallothionein 4B</fullName>
    </submittedName>
</protein>
<proteinExistence type="inferred from homology"/>
<dbReference type="PANTHER" id="PTHR48198">
    <property type="entry name" value="EC PROTEIN HOMOLOG"/>
    <property type="match status" value="1"/>
</dbReference>
<dbReference type="Pfam" id="PF02068">
    <property type="entry name" value="Metallothio_PEC"/>
    <property type="match status" value="1"/>
</dbReference>
<dbReference type="Gramene" id="OE9A111387T1">
    <property type="protein sequence ID" value="OE9A111387C1"/>
    <property type="gene ID" value="OE9A111387"/>
</dbReference>
<sequence>MVVPISFVTKSNTKINFLSSTTRELISTIQSLTTTTTYKLTATFNILATTREVTSTTTEVVSITSSDLSITTRPSIVPARLNLHLKSSGWTRNRFGGGANLFINCSSTCEIMYYQFMVLLSNWDRPWTNRNKSNETREQLARSAMCRKSLMILEYSTRFQNIFECEKMLDAVMQMTSVFEFCHVVAKCHAKHHHCRSFISCVSAEDVSSMEHKLCSCGEHCSCNSCTCSKSEVTATGRAFCKCGPGCTCTTCAA</sequence>